<sequence length="138" mass="14896">MASTYWPLSLGAAPGSTTIMFWFLSQELHPCLLTGLRAGGAAPLDGQHILAIELGYSSQLNDQNLLVVEPVKPPPQGPVHTGHQAWVHPVEGVIPVEGSMANVATTAELYAERTAQCCTNKNKNAPEEWCIHAKRLKC</sequence>
<evidence type="ECO:0000313" key="1">
    <source>
        <dbReference type="EMBL" id="KNF03255.1"/>
    </source>
</evidence>
<name>A0A0L0VW68_9BASI</name>
<evidence type="ECO:0000313" key="2">
    <source>
        <dbReference type="Proteomes" id="UP000054564"/>
    </source>
</evidence>
<dbReference type="AlphaFoldDB" id="A0A0L0VW68"/>
<dbReference type="Proteomes" id="UP000054564">
    <property type="component" value="Unassembled WGS sequence"/>
</dbReference>
<protein>
    <submittedName>
        <fullName evidence="1">Uncharacterized protein</fullName>
    </submittedName>
</protein>
<accession>A0A0L0VW68</accession>
<dbReference type="EMBL" id="AJIL01000018">
    <property type="protein sequence ID" value="KNF03255.1"/>
    <property type="molecule type" value="Genomic_DNA"/>
</dbReference>
<proteinExistence type="predicted"/>
<organism evidence="1 2">
    <name type="scientific">Puccinia striiformis f. sp. tritici PST-78</name>
    <dbReference type="NCBI Taxonomy" id="1165861"/>
    <lineage>
        <taxon>Eukaryota</taxon>
        <taxon>Fungi</taxon>
        <taxon>Dikarya</taxon>
        <taxon>Basidiomycota</taxon>
        <taxon>Pucciniomycotina</taxon>
        <taxon>Pucciniomycetes</taxon>
        <taxon>Pucciniales</taxon>
        <taxon>Pucciniaceae</taxon>
        <taxon>Puccinia</taxon>
    </lineage>
</organism>
<comment type="caution">
    <text evidence="1">The sequence shown here is derived from an EMBL/GenBank/DDBJ whole genome shotgun (WGS) entry which is preliminary data.</text>
</comment>
<gene>
    <name evidence="1" type="ORF">PSTG_03519</name>
</gene>
<reference evidence="2" key="1">
    <citation type="submission" date="2014-03" db="EMBL/GenBank/DDBJ databases">
        <title>The Genome Sequence of Puccinia striiformis f. sp. tritici PST-78.</title>
        <authorList>
            <consortium name="The Broad Institute Genome Sequencing Platform"/>
            <person name="Cuomo C."/>
            <person name="Hulbert S."/>
            <person name="Chen X."/>
            <person name="Walker B."/>
            <person name="Young S.K."/>
            <person name="Zeng Q."/>
            <person name="Gargeya S."/>
            <person name="Fitzgerald M."/>
            <person name="Haas B."/>
            <person name="Abouelleil A."/>
            <person name="Alvarado L."/>
            <person name="Arachchi H.M."/>
            <person name="Berlin A.M."/>
            <person name="Chapman S.B."/>
            <person name="Goldberg J."/>
            <person name="Griggs A."/>
            <person name="Gujja S."/>
            <person name="Hansen M."/>
            <person name="Howarth C."/>
            <person name="Imamovic A."/>
            <person name="Larimer J."/>
            <person name="McCowan C."/>
            <person name="Montmayeur A."/>
            <person name="Murphy C."/>
            <person name="Neiman D."/>
            <person name="Pearson M."/>
            <person name="Priest M."/>
            <person name="Roberts A."/>
            <person name="Saif S."/>
            <person name="Shea T."/>
            <person name="Sisk P."/>
            <person name="Sykes S."/>
            <person name="Wortman J."/>
            <person name="Nusbaum C."/>
            <person name="Birren B."/>
        </authorList>
    </citation>
    <scope>NUCLEOTIDE SEQUENCE [LARGE SCALE GENOMIC DNA]</scope>
    <source>
        <strain evidence="2">race PST-78</strain>
    </source>
</reference>
<keyword evidence="2" id="KW-1185">Reference proteome</keyword>